<dbReference type="InterPro" id="IPR000674">
    <property type="entry name" value="Ald_Oxase/Xan_DH_a/b"/>
</dbReference>
<dbReference type="Pfam" id="PF20256">
    <property type="entry name" value="MoCoBD_2"/>
    <property type="match status" value="1"/>
</dbReference>
<reference evidence="2 3" key="1">
    <citation type="journal article" date="2020" name="Front. Microbiol.">
        <title>Single-cell genomics of novel Actinobacteria with the Wood-Ljungdahl pathway discovered in a serpentinizing system.</title>
        <authorList>
            <person name="Merino N."/>
            <person name="Kawai M."/>
            <person name="Boyd E.S."/>
            <person name="Colman D.R."/>
            <person name="McGlynn S.E."/>
            <person name="Nealson K.H."/>
            <person name="Kurokawa K."/>
            <person name="Hongoh Y."/>
        </authorList>
    </citation>
    <scope>NUCLEOTIDE SEQUENCE [LARGE SCALE GENOMIC DNA]</scope>
    <source>
        <strain evidence="2 3">S06</strain>
    </source>
</reference>
<protein>
    <submittedName>
        <fullName evidence="2">Nicotinate dehydrogenase large molybdopterin subunit</fullName>
    </submittedName>
</protein>
<dbReference type="InterPro" id="IPR016208">
    <property type="entry name" value="Ald_Oxase/xanthine_DH-like"/>
</dbReference>
<feature type="domain" description="Aldehyde oxidase/xanthine dehydrogenase a/b hammerhead" evidence="1">
    <location>
        <begin position="18"/>
        <end position="124"/>
    </location>
</feature>
<dbReference type="PANTHER" id="PTHR11908:SF157">
    <property type="entry name" value="XANTHINE DEHYDROGENASE SUBUNIT D-RELATED"/>
    <property type="match status" value="1"/>
</dbReference>
<organism evidence="2 3">
    <name type="scientific">Candidatus Hakubella thermalkaliphila</name>
    <dbReference type="NCBI Taxonomy" id="2754717"/>
    <lineage>
        <taxon>Bacteria</taxon>
        <taxon>Bacillati</taxon>
        <taxon>Actinomycetota</taxon>
        <taxon>Actinomycetota incertae sedis</taxon>
        <taxon>Candidatus Hakubellales</taxon>
        <taxon>Candidatus Hakubellaceae</taxon>
        <taxon>Candidatus Hakubella</taxon>
    </lineage>
</organism>
<dbReference type="Gene3D" id="3.90.1170.50">
    <property type="entry name" value="Aldehyde oxidase/xanthine dehydrogenase, a/b hammerhead"/>
    <property type="match status" value="1"/>
</dbReference>
<evidence type="ECO:0000313" key="2">
    <source>
        <dbReference type="EMBL" id="GFP20847.1"/>
    </source>
</evidence>
<dbReference type="SUPFAM" id="SSF54665">
    <property type="entry name" value="CO dehydrogenase molybdoprotein N-domain-like"/>
    <property type="match status" value="1"/>
</dbReference>
<dbReference type="GO" id="GO:0005506">
    <property type="term" value="F:iron ion binding"/>
    <property type="evidence" value="ECO:0007669"/>
    <property type="project" value="InterPro"/>
</dbReference>
<name>A0A6V8NL96_9ACTN</name>
<comment type="caution">
    <text evidence="2">The sequence shown here is derived from an EMBL/GenBank/DDBJ whole genome shotgun (WGS) entry which is preliminary data.</text>
</comment>
<accession>A0A6V8NL96</accession>
<proteinExistence type="predicted"/>
<dbReference type="Pfam" id="PF02738">
    <property type="entry name" value="MoCoBD_1"/>
    <property type="match status" value="1"/>
</dbReference>
<dbReference type="SUPFAM" id="SSF56003">
    <property type="entry name" value="Molybdenum cofactor-binding domain"/>
    <property type="match status" value="1"/>
</dbReference>
<evidence type="ECO:0000259" key="1">
    <source>
        <dbReference type="SMART" id="SM01008"/>
    </source>
</evidence>
<dbReference type="InterPro" id="IPR008274">
    <property type="entry name" value="AldOxase/xan_DH_MoCoBD1"/>
</dbReference>
<dbReference type="AlphaFoldDB" id="A0A6V8NL96"/>
<evidence type="ECO:0000313" key="3">
    <source>
        <dbReference type="Proteomes" id="UP000580051"/>
    </source>
</evidence>
<dbReference type="InterPro" id="IPR046867">
    <property type="entry name" value="AldOxase/xan_DH_MoCoBD2"/>
</dbReference>
<dbReference type="InterPro" id="IPR036856">
    <property type="entry name" value="Ald_Oxase/Xan_DH_a/b_sf"/>
</dbReference>
<dbReference type="SMART" id="SM01008">
    <property type="entry name" value="Ald_Xan_dh_C"/>
    <property type="match status" value="1"/>
</dbReference>
<gene>
    <name evidence="2" type="ORF">HKBW3S06_00074</name>
</gene>
<dbReference type="Pfam" id="PF01315">
    <property type="entry name" value="Ald_Xan_dh_C"/>
    <property type="match status" value="1"/>
</dbReference>
<dbReference type="PANTHER" id="PTHR11908">
    <property type="entry name" value="XANTHINE DEHYDROGENASE"/>
    <property type="match status" value="1"/>
</dbReference>
<dbReference type="InterPro" id="IPR037165">
    <property type="entry name" value="AldOxase/xan_DH_Mopterin-bd_sf"/>
</dbReference>
<dbReference type="Proteomes" id="UP000580051">
    <property type="component" value="Unassembled WGS sequence"/>
</dbReference>
<dbReference type="Gene3D" id="3.30.365.10">
    <property type="entry name" value="Aldehyde oxidase/xanthine dehydrogenase, molybdopterin binding domain"/>
    <property type="match status" value="4"/>
</dbReference>
<dbReference type="EMBL" id="BLRV01000004">
    <property type="protein sequence ID" value="GFP20847.1"/>
    <property type="molecule type" value="Genomic_DNA"/>
</dbReference>
<dbReference type="GO" id="GO:0016491">
    <property type="term" value="F:oxidoreductase activity"/>
    <property type="evidence" value="ECO:0007669"/>
    <property type="project" value="InterPro"/>
</dbReference>
<sequence>MKIVGKSIRRVDGLDKVTGQARYPQDFYLEGMLYAKALRSRYPHALIKKINVSRARELEGVRAVLTAQDVPDRNLFGHMIADQPVLCQDKVRFRGDAVAVVAAESEEIAQEALSFIQVDYDPLPVVSDPRQALKPDAPRVHEKGNILTHYKIRKGDVEKAFQEAHLVIESNYRTPCVEHAYLQPESGIAYVEDTGDLVIIVATQCVYIDRHQIARSLGLPEEKVKVVLAETGGAFGGREDISVQILIGLLALKTGRPVKMTYSREESILSTAKRHPAYMRYKSGVDREGRLLAWEAEIIADTGAYASSGAAVVQNMAMYAPGPYKVDNVKIDAYAVYTNNTFAGAMRAFGCPQVTFASEMQMNKLAAALGMDEYEFRRRNAMVGKSEFATGYLADVDNCQIVCLDEVVRLSNWKEKRYRQNKEAGKDRFYGIGIAAGFKNVGYGSGYVDSSSAEVELMPGKVRLKISAVDQGQGVETILCQIAAEELAISMENVEYTNPDTSVTPNAGFSSASRQTFNSGNAVRLACLDLKKNLQQLLDSRKWKRPPGYPGHTSYNWSNILQEFLSMEGETEGMASVIGRATYVPPPTTPLDPETGEGIPAYSFGFGAQVAEVVVDKRTGQVDLKKVYAAHDVGRAINPLQVEGQIEGGVVMGQGYALMEEIILKEGETLTPDLATFDIPTSLDVCDIESAILEVPDRHGPYGARGVGEMTTISTAPAIAAAVHDAVGVWIDELPVTAEKVVRALKEKEFQGKDVREETLPEKTLQEKDFQDQALREDKGIAHAPRRTTSHENYVIFKGDLNV</sequence>